<evidence type="ECO:0000313" key="11">
    <source>
        <dbReference type="EMBL" id="CAH1108941.1"/>
    </source>
</evidence>
<evidence type="ECO:0000256" key="10">
    <source>
        <dbReference type="SAM" id="Phobius"/>
    </source>
</evidence>
<evidence type="ECO:0000256" key="9">
    <source>
        <dbReference type="ARBA" id="ARBA00023224"/>
    </source>
</evidence>
<dbReference type="GO" id="GO:0007165">
    <property type="term" value="P:signal transduction"/>
    <property type="evidence" value="ECO:0007669"/>
    <property type="project" value="UniProtKB-KW"/>
</dbReference>
<dbReference type="PANTHER" id="PTHR21137">
    <property type="entry name" value="ODORANT RECEPTOR"/>
    <property type="match status" value="1"/>
</dbReference>
<accession>A0A9P0D307</accession>
<evidence type="ECO:0000256" key="5">
    <source>
        <dbReference type="ARBA" id="ARBA00022725"/>
    </source>
</evidence>
<sequence length="142" mass="16758">MFRVLCVFVVIFYGLFPILDKNPEETKKLPLPLWFPFEIDKSYYFIWFMTVLSICIGAWTNSNIDILTIMLITLATAQFEILKKRLRSIVPINDEHMDERLLMRKLKDCVIHFNDINRAIKSLKLCILPNGLNAMQEYEKVL</sequence>
<evidence type="ECO:0000256" key="2">
    <source>
        <dbReference type="ARBA" id="ARBA00022475"/>
    </source>
</evidence>
<dbReference type="Proteomes" id="UP001153636">
    <property type="component" value="Chromosome 3"/>
</dbReference>
<dbReference type="OrthoDB" id="7540137at2759"/>
<name>A0A9P0D307_9CUCU</name>
<evidence type="ECO:0000256" key="3">
    <source>
        <dbReference type="ARBA" id="ARBA00022606"/>
    </source>
</evidence>
<keyword evidence="9" id="KW-0807">Transducer</keyword>
<dbReference type="AlphaFoldDB" id="A0A9P0D307"/>
<evidence type="ECO:0008006" key="13">
    <source>
        <dbReference type="Google" id="ProtNLM"/>
    </source>
</evidence>
<keyword evidence="7 10" id="KW-0472">Membrane</keyword>
<keyword evidence="4 10" id="KW-0812">Transmembrane</keyword>
<keyword evidence="8" id="KW-0675">Receptor</keyword>
<dbReference type="GO" id="GO:0005549">
    <property type="term" value="F:odorant binding"/>
    <property type="evidence" value="ECO:0007669"/>
    <property type="project" value="InterPro"/>
</dbReference>
<keyword evidence="3" id="KW-0716">Sensory transduction</keyword>
<keyword evidence="6 10" id="KW-1133">Transmembrane helix</keyword>
<gene>
    <name evidence="11" type="ORF">PSYICH_LOCUS8395</name>
</gene>
<dbReference type="GO" id="GO:0004984">
    <property type="term" value="F:olfactory receptor activity"/>
    <property type="evidence" value="ECO:0007669"/>
    <property type="project" value="InterPro"/>
</dbReference>
<keyword evidence="2" id="KW-1003">Cell membrane</keyword>
<proteinExistence type="predicted"/>
<dbReference type="PANTHER" id="PTHR21137:SF35">
    <property type="entry name" value="ODORANT RECEPTOR 19A-RELATED"/>
    <property type="match status" value="1"/>
</dbReference>
<comment type="subcellular location">
    <subcellularLocation>
        <location evidence="1">Cell membrane</location>
        <topology evidence="1">Multi-pass membrane protein</topology>
    </subcellularLocation>
</comment>
<keyword evidence="5" id="KW-0552">Olfaction</keyword>
<dbReference type="InterPro" id="IPR004117">
    <property type="entry name" value="7tm6_olfct_rcpt"/>
</dbReference>
<evidence type="ECO:0000256" key="7">
    <source>
        <dbReference type="ARBA" id="ARBA00023136"/>
    </source>
</evidence>
<evidence type="ECO:0000313" key="12">
    <source>
        <dbReference type="Proteomes" id="UP001153636"/>
    </source>
</evidence>
<reference evidence="11" key="1">
    <citation type="submission" date="2022-01" db="EMBL/GenBank/DDBJ databases">
        <authorList>
            <person name="King R."/>
        </authorList>
    </citation>
    <scope>NUCLEOTIDE SEQUENCE</scope>
</reference>
<dbReference type="GO" id="GO:0005886">
    <property type="term" value="C:plasma membrane"/>
    <property type="evidence" value="ECO:0007669"/>
    <property type="project" value="UniProtKB-SubCell"/>
</dbReference>
<organism evidence="11 12">
    <name type="scientific">Psylliodes chrysocephalus</name>
    <dbReference type="NCBI Taxonomy" id="3402493"/>
    <lineage>
        <taxon>Eukaryota</taxon>
        <taxon>Metazoa</taxon>
        <taxon>Ecdysozoa</taxon>
        <taxon>Arthropoda</taxon>
        <taxon>Hexapoda</taxon>
        <taxon>Insecta</taxon>
        <taxon>Pterygota</taxon>
        <taxon>Neoptera</taxon>
        <taxon>Endopterygota</taxon>
        <taxon>Coleoptera</taxon>
        <taxon>Polyphaga</taxon>
        <taxon>Cucujiformia</taxon>
        <taxon>Chrysomeloidea</taxon>
        <taxon>Chrysomelidae</taxon>
        <taxon>Galerucinae</taxon>
        <taxon>Alticini</taxon>
        <taxon>Psylliodes</taxon>
    </lineage>
</organism>
<evidence type="ECO:0000256" key="4">
    <source>
        <dbReference type="ARBA" id="ARBA00022692"/>
    </source>
</evidence>
<keyword evidence="12" id="KW-1185">Reference proteome</keyword>
<evidence type="ECO:0000256" key="8">
    <source>
        <dbReference type="ARBA" id="ARBA00023170"/>
    </source>
</evidence>
<dbReference type="EMBL" id="OV651815">
    <property type="protein sequence ID" value="CAH1108941.1"/>
    <property type="molecule type" value="Genomic_DNA"/>
</dbReference>
<evidence type="ECO:0000256" key="1">
    <source>
        <dbReference type="ARBA" id="ARBA00004651"/>
    </source>
</evidence>
<evidence type="ECO:0000256" key="6">
    <source>
        <dbReference type="ARBA" id="ARBA00022989"/>
    </source>
</evidence>
<protein>
    <recommendedName>
        <fullName evidence="13">Odorant receptor</fullName>
    </recommendedName>
</protein>
<feature type="transmembrane region" description="Helical" evidence="10">
    <location>
        <begin position="44"/>
        <end position="77"/>
    </location>
</feature>
<dbReference type="Pfam" id="PF02949">
    <property type="entry name" value="7tm_6"/>
    <property type="match status" value="1"/>
</dbReference>